<keyword evidence="2" id="KW-1003">Cell membrane</keyword>
<dbReference type="PANTHER" id="PTHR34390">
    <property type="entry name" value="UPF0442 PROTEIN YJJB-RELATED"/>
    <property type="match status" value="1"/>
</dbReference>
<feature type="transmembrane region" description="Helical" evidence="8">
    <location>
        <begin position="123"/>
        <end position="144"/>
    </location>
</feature>
<sequence length="163" mass="18162">MLGMQVSFNIWDVLINLIFSYIATVGFALTVNIPHRVIHWSGICGCAGWMVYWLVTEASGGRMISNTLGAFAVGLVAVVLAKWKKCPVTLFSVPGRVPLVPGTPAYMVVRRLIDGKYIAAQQMMMRVAIVTVSIALGFLLSTLFQEAWNKYIKRLKLREKLKK</sequence>
<evidence type="ECO:0000256" key="3">
    <source>
        <dbReference type="ARBA" id="ARBA00022519"/>
    </source>
</evidence>
<organism evidence="10">
    <name type="scientific">Lactobacillus delbrueckii subsp. lactis</name>
    <dbReference type="NCBI Taxonomy" id="29397"/>
    <lineage>
        <taxon>Bacteria</taxon>
        <taxon>Bacillati</taxon>
        <taxon>Bacillota</taxon>
        <taxon>Bacilli</taxon>
        <taxon>Lactobacillales</taxon>
        <taxon>Lactobacillaceae</taxon>
        <taxon>Lactobacillus</taxon>
    </lineage>
</organism>
<feature type="transmembrane region" description="Helical" evidence="8">
    <location>
        <begin position="37"/>
        <end position="55"/>
    </location>
</feature>
<evidence type="ECO:0000256" key="4">
    <source>
        <dbReference type="ARBA" id="ARBA00022692"/>
    </source>
</evidence>
<dbReference type="GO" id="GO:0005886">
    <property type="term" value="C:plasma membrane"/>
    <property type="evidence" value="ECO:0007669"/>
    <property type="project" value="UniProtKB-SubCell"/>
</dbReference>
<accession>A0A3G6K8H2</accession>
<keyword evidence="5 8" id="KW-1133">Transmembrane helix</keyword>
<dbReference type="EMBL" id="CP031023">
    <property type="protein sequence ID" value="AZA15414.1"/>
    <property type="molecule type" value="Genomic_DNA"/>
</dbReference>
<evidence type="ECO:0000256" key="2">
    <source>
        <dbReference type="ARBA" id="ARBA00022475"/>
    </source>
</evidence>
<dbReference type="GO" id="GO:0015744">
    <property type="term" value="P:succinate transport"/>
    <property type="evidence" value="ECO:0007669"/>
    <property type="project" value="TreeGrafter"/>
</dbReference>
<dbReference type="InterPro" id="IPR050539">
    <property type="entry name" value="ThrE_Dicarb/AminoAcid_Exp"/>
</dbReference>
<keyword evidence="6 8" id="KW-0472">Membrane</keyword>
<dbReference type="InterPro" id="IPR024528">
    <property type="entry name" value="ThrE_2"/>
</dbReference>
<evidence type="ECO:0000256" key="7">
    <source>
        <dbReference type="ARBA" id="ARBA00034125"/>
    </source>
</evidence>
<feature type="domain" description="Threonine/Serine exporter ThrE" evidence="9">
    <location>
        <begin position="17"/>
        <end position="143"/>
    </location>
</feature>
<reference evidence="10" key="1">
    <citation type="submission" date="2018-07" db="EMBL/GenBank/DDBJ databases">
        <authorList>
            <person name="Somerville V."/>
        </authorList>
    </citation>
    <scope>NUCLEOTIDE SEQUENCE</scope>
    <source>
        <strain evidence="10">NWC_2_2</strain>
    </source>
</reference>
<protein>
    <submittedName>
        <fullName evidence="10">Threonine/serine exporter</fullName>
    </submittedName>
</protein>
<evidence type="ECO:0000256" key="6">
    <source>
        <dbReference type="ARBA" id="ARBA00023136"/>
    </source>
</evidence>
<dbReference type="AlphaFoldDB" id="A0A3G6K8H2"/>
<proteinExistence type="inferred from homology"/>
<comment type="subcellular location">
    <subcellularLocation>
        <location evidence="1">Cell membrane</location>
        <topology evidence="1">Multi-pass membrane protein</topology>
    </subcellularLocation>
</comment>
<dbReference type="Pfam" id="PF12821">
    <property type="entry name" value="ThrE_2"/>
    <property type="match status" value="1"/>
</dbReference>
<dbReference type="PANTHER" id="PTHR34390:SF1">
    <property type="entry name" value="SUCCINATE TRANSPORTER SUBUNIT YJJB-RELATED"/>
    <property type="match status" value="1"/>
</dbReference>
<evidence type="ECO:0000256" key="1">
    <source>
        <dbReference type="ARBA" id="ARBA00004651"/>
    </source>
</evidence>
<comment type="similarity">
    <text evidence="7">Belongs to the ThrE exporter (TC 2.A.79) family.</text>
</comment>
<evidence type="ECO:0000256" key="5">
    <source>
        <dbReference type="ARBA" id="ARBA00022989"/>
    </source>
</evidence>
<evidence type="ECO:0000259" key="9">
    <source>
        <dbReference type="Pfam" id="PF12821"/>
    </source>
</evidence>
<name>A0A3G6K8H2_LACDL</name>
<gene>
    <name evidence="10" type="ORF">DQL93_01225</name>
</gene>
<evidence type="ECO:0000256" key="8">
    <source>
        <dbReference type="SAM" id="Phobius"/>
    </source>
</evidence>
<evidence type="ECO:0000313" key="10">
    <source>
        <dbReference type="EMBL" id="AZA15414.1"/>
    </source>
</evidence>
<feature type="transmembrane region" description="Helical" evidence="8">
    <location>
        <begin position="12"/>
        <end position="31"/>
    </location>
</feature>
<feature type="transmembrane region" description="Helical" evidence="8">
    <location>
        <begin position="67"/>
        <end position="83"/>
    </location>
</feature>
<keyword evidence="4 8" id="KW-0812">Transmembrane</keyword>
<keyword evidence="3" id="KW-0997">Cell inner membrane</keyword>